<dbReference type="GO" id="GO:0005829">
    <property type="term" value="C:cytosol"/>
    <property type="evidence" value="ECO:0007669"/>
    <property type="project" value="TreeGrafter"/>
</dbReference>
<evidence type="ECO:0000313" key="1">
    <source>
        <dbReference type="EMBL" id="MPN12474.1"/>
    </source>
</evidence>
<dbReference type="InterPro" id="IPR006175">
    <property type="entry name" value="YjgF/YER057c/UK114"/>
</dbReference>
<proteinExistence type="predicted"/>
<dbReference type="SUPFAM" id="SSF55298">
    <property type="entry name" value="YjgF-like"/>
    <property type="match status" value="1"/>
</dbReference>
<dbReference type="Pfam" id="PF01042">
    <property type="entry name" value="Ribonuc_L-PSP"/>
    <property type="match status" value="1"/>
</dbReference>
<dbReference type="EMBL" id="VSSQ01058826">
    <property type="protein sequence ID" value="MPN12474.1"/>
    <property type="molecule type" value="Genomic_DNA"/>
</dbReference>
<dbReference type="GO" id="GO:0120241">
    <property type="term" value="F:2-iminobutanoate/2-iminopropanoate deaminase"/>
    <property type="evidence" value="ECO:0007669"/>
    <property type="project" value="UniProtKB-EC"/>
</dbReference>
<dbReference type="PANTHER" id="PTHR11803">
    <property type="entry name" value="2-IMINOBUTANOATE/2-IMINOPROPANOATE DEAMINASE RIDA"/>
    <property type="match status" value="1"/>
</dbReference>
<keyword evidence="1" id="KW-0378">Hydrolase</keyword>
<gene>
    <name evidence="1" type="primary">yabJ_45</name>
    <name evidence="1" type="ORF">SDC9_159792</name>
</gene>
<protein>
    <submittedName>
        <fullName evidence="1">2-iminobutanoate/2-iminopropanoate deaminase</fullName>
        <ecNumber evidence="1">3.5.99.10</ecNumber>
    </submittedName>
</protein>
<name>A0A645FJ60_9ZZZZ</name>
<accession>A0A645FJ60</accession>
<dbReference type="Gene3D" id="3.30.1330.40">
    <property type="entry name" value="RutC-like"/>
    <property type="match status" value="1"/>
</dbReference>
<dbReference type="CDD" id="cd00448">
    <property type="entry name" value="YjgF_YER057c_UK114_family"/>
    <property type="match status" value="1"/>
</dbReference>
<organism evidence="1">
    <name type="scientific">bioreactor metagenome</name>
    <dbReference type="NCBI Taxonomy" id="1076179"/>
    <lineage>
        <taxon>unclassified sequences</taxon>
        <taxon>metagenomes</taxon>
        <taxon>ecological metagenomes</taxon>
    </lineage>
</organism>
<reference evidence="1" key="1">
    <citation type="submission" date="2019-08" db="EMBL/GenBank/DDBJ databases">
        <authorList>
            <person name="Kucharzyk K."/>
            <person name="Murdoch R.W."/>
            <person name="Higgins S."/>
            <person name="Loffler F."/>
        </authorList>
    </citation>
    <scope>NUCLEOTIDE SEQUENCE</scope>
</reference>
<dbReference type="PANTHER" id="PTHR11803:SF39">
    <property type="entry name" value="2-IMINOBUTANOATE_2-IMINOPROPANOATE DEAMINASE"/>
    <property type="match status" value="1"/>
</dbReference>
<dbReference type="EC" id="3.5.99.10" evidence="1"/>
<dbReference type="InterPro" id="IPR035959">
    <property type="entry name" value="RutC-like_sf"/>
</dbReference>
<sequence length="65" mass="7109">MLLAAGSSMENVLKVNIFLSDVADFPRVNEIYKTYFPGEKPARSCLQIAKIPLGALIEIEAVAIE</sequence>
<dbReference type="AlphaFoldDB" id="A0A645FJ60"/>
<dbReference type="GO" id="GO:0005739">
    <property type="term" value="C:mitochondrion"/>
    <property type="evidence" value="ECO:0007669"/>
    <property type="project" value="TreeGrafter"/>
</dbReference>
<comment type="caution">
    <text evidence="1">The sequence shown here is derived from an EMBL/GenBank/DDBJ whole genome shotgun (WGS) entry which is preliminary data.</text>
</comment>